<dbReference type="Pfam" id="PF04138">
    <property type="entry name" value="GtrA_DPMS_TM"/>
    <property type="match status" value="1"/>
</dbReference>
<dbReference type="RefSeq" id="WP_271176251.1">
    <property type="nucleotide sequence ID" value="NZ_BAAAJO010000004.1"/>
</dbReference>
<gene>
    <name evidence="8" type="ORF">GCM10017584_11400</name>
</gene>
<evidence type="ECO:0000259" key="7">
    <source>
        <dbReference type="Pfam" id="PF04138"/>
    </source>
</evidence>
<evidence type="ECO:0000256" key="4">
    <source>
        <dbReference type="ARBA" id="ARBA00022989"/>
    </source>
</evidence>
<comment type="similarity">
    <text evidence="2">Belongs to the GtrA family.</text>
</comment>
<dbReference type="InterPro" id="IPR051401">
    <property type="entry name" value="GtrA_CellWall_Glycosyl"/>
</dbReference>
<keyword evidence="3 6" id="KW-0812">Transmembrane</keyword>
<evidence type="ECO:0000256" key="1">
    <source>
        <dbReference type="ARBA" id="ARBA00004141"/>
    </source>
</evidence>
<comment type="caution">
    <text evidence="8">The sequence shown here is derived from an EMBL/GenBank/DDBJ whole genome shotgun (WGS) entry which is preliminary data.</text>
</comment>
<name>A0A9W6H8M3_9MICO</name>
<dbReference type="PANTHER" id="PTHR38459">
    <property type="entry name" value="PROPHAGE BACTOPRENOL-LINKED GLUCOSE TRANSLOCASE HOMOLOG"/>
    <property type="match status" value="1"/>
</dbReference>
<dbReference type="Proteomes" id="UP001142372">
    <property type="component" value="Unassembled WGS sequence"/>
</dbReference>
<evidence type="ECO:0000256" key="3">
    <source>
        <dbReference type="ARBA" id="ARBA00022692"/>
    </source>
</evidence>
<feature type="transmembrane region" description="Helical" evidence="6">
    <location>
        <begin position="110"/>
        <end position="129"/>
    </location>
</feature>
<feature type="transmembrane region" description="Helical" evidence="6">
    <location>
        <begin position="48"/>
        <end position="72"/>
    </location>
</feature>
<accession>A0A9W6H8M3</accession>
<dbReference type="EMBL" id="BSEN01000004">
    <property type="protein sequence ID" value="GLJ75566.1"/>
    <property type="molecule type" value="Genomic_DNA"/>
</dbReference>
<organism evidence="8 9">
    <name type="scientific">Leifsonia poae</name>
    <dbReference type="NCBI Taxonomy" id="110933"/>
    <lineage>
        <taxon>Bacteria</taxon>
        <taxon>Bacillati</taxon>
        <taxon>Actinomycetota</taxon>
        <taxon>Actinomycetes</taxon>
        <taxon>Micrococcales</taxon>
        <taxon>Microbacteriaceae</taxon>
        <taxon>Leifsonia</taxon>
    </lineage>
</organism>
<dbReference type="InterPro" id="IPR007267">
    <property type="entry name" value="GtrA_DPMS_TM"/>
</dbReference>
<reference evidence="8" key="1">
    <citation type="journal article" date="2014" name="Int. J. Syst. Evol. Microbiol.">
        <title>Complete genome sequence of Corynebacterium casei LMG S-19264T (=DSM 44701T), isolated from a smear-ripened cheese.</title>
        <authorList>
            <consortium name="US DOE Joint Genome Institute (JGI-PGF)"/>
            <person name="Walter F."/>
            <person name="Albersmeier A."/>
            <person name="Kalinowski J."/>
            <person name="Ruckert C."/>
        </authorList>
    </citation>
    <scope>NUCLEOTIDE SEQUENCE</scope>
    <source>
        <strain evidence="8">VKM Ac-1401</strain>
    </source>
</reference>
<keyword evidence="9" id="KW-1185">Reference proteome</keyword>
<sequence length="150" mass="16671">MPPFAADERATLTRRLLRSSVVRYLIAGGLSFLVDFGLLALLHDVFGWPVWLASGVAFLVSFAFTYTIQRIFSFDSRAPHGRAILRYTLLVAFNTLATVLIVSLVNTTVLGWAGGKVIATVASTAWNYFAYRYWVFASDPDVAEARTERT</sequence>
<keyword evidence="5 6" id="KW-0472">Membrane</keyword>
<dbReference type="AlphaFoldDB" id="A0A9W6H8M3"/>
<dbReference type="GO" id="GO:0000271">
    <property type="term" value="P:polysaccharide biosynthetic process"/>
    <property type="evidence" value="ECO:0007669"/>
    <property type="project" value="InterPro"/>
</dbReference>
<evidence type="ECO:0000256" key="2">
    <source>
        <dbReference type="ARBA" id="ARBA00009399"/>
    </source>
</evidence>
<keyword evidence="4 6" id="KW-1133">Transmembrane helix</keyword>
<dbReference type="PANTHER" id="PTHR38459:SF1">
    <property type="entry name" value="PROPHAGE BACTOPRENOL-LINKED GLUCOSE TRANSLOCASE HOMOLOG"/>
    <property type="match status" value="1"/>
</dbReference>
<evidence type="ECO:0000313" key="8">
    <source>
        <dbReference type="EMBL" id="GLJ75566.1"/>
    </source>
</evidence>
<comment type="subcellular location">
    <subcellularLocation>
        <location evidence="1">Membrane</location>
        <topology evidence="1">Multi-pass membrane protein</topology>
    </subcellularLocation>
</comment>
<reference evidence="8" key="2">
    <citation type="submission" date="2023-01" db="EMBL/GenBank/DDBJ databases">
        <authorList>
            <person name="Sun Q."/>
            <person name="Evtushenko L."/>
        </authorList>
    </citation>
    <scope>NUCLEOTIDE SEQUENCE</scope>
    <source>
        <strain evidence="8">VKM Ac-1401</strain>
    </source>
</reference>
<proteinExistence type="inferred from homology"/>
<evidence type="ECO:0000256" key="6">
    <source>
        <dbReference type="SAM" id="Phobius"/>
    </source>
</evidence>
<feature type="transmembrane region" description="Helical" evidence="6">
    <location>
        <begin position="84"/>
        <end position="104"/>
    </location>
</feature>
<feature type="transmembrane region" description="Helical" evidence="6">
    <location>
        <begin position="21"/>
        <end position="42"/>
    </location>
</feature>
<evidence type="ECO:0000256" key="5">
    <source>
        <dbReference type="ARBA" id="ARBA00023136"/>
    </source>
</evidence>
<protein>
    <recommendedName>
        <fullName evidence="7">GtrA/DPMS transmembrane domain-containing protein</fullName>
    </recommendedName>
</protein>
<evidence type="ECO:0000313" key="9">
    <source>
        <dbReference type="Proteomes" id="UP001142372"/>
    </source>
</evidence>
<feature type="domain" description="GtrA/DPMS transmembrane" evidence="7">
    <location>
        <begin position="23"/>
        <end position="136"/>
    </location>
</feature>
<dbReference type="GO" id="GO:0005886">
    <property type="term" value="C:plasma membrane"/>
    <property type="evidence" value="ECO:0007669"/>
    <property type="project" value="TreeGrafter"/>
</dbReference>